<evidence type="ECO:0000313" key="3">
    <source>
        <dbReference type="EMBL" id="JAC07240.1"/>
    </source>
</evidence>
<reference evidence="3" key="1">
    <citation type="journal article" date="2014" name="PLoS Negl. Trop. Dis.">
        <title>Identification and characterization of seminal fluid proteins in the Asian tiger mosquito, Aedes albopictus.</title>
        <authorList>
            <person name="Boes K.E."/>
            <person name="Ribeiro J.M."/>
            <person name="Wong A."/>
            <person name="Harrington L.C."/>
            <person name="Wolfner M.F."/>
            <person name="Sirot L.K."/>
        </authorList>
    </citation>
    <scope>NUCLEOTIDE SEQUENCE</scope>
    <source>
        <tissue evidence="3">Reproductive organs</tissue>
    </source>
</reference>
<proteinExistence type="evidence at transcript level"/>
<feature type="non-terminal residue" evidence="3">
    <location>
        <position position="107"/>
    </location>
</feature>
<feature type="domain" description="Thioredoxin" evidence="2">
    <location>
        <begin position="6"/>
        <end position="36"/>
    </location>
</feature>
<feature type="region of interest" description="Disordered" evidence="1">
    <location>
        <begin position="35"/>
        <end position="107"/>
    </location>
</feature>
<sequence length="107" mass="11888">MVYIVKDGADFDSKLESAGDKLVVVDFFATWCGPSQGDRPQRWRSSRTSMPKRCSSSRSTWTSAKIWPPSTKSPACPPSCTSKTRRSWTNSPVPTPKSWSTTSRDSP</sequence>
<dbReference type="AlphaFoldDB" id="A0A023EEV9"/>
<dbReference type="Pfam" id="PF00085">
    <property type="entry name" value="Thioredoxin"/>
    <property type="match status" value="1"/>
</dbReference>
<evidence type="ECO:0000259" key="2">
    <source>
        <dbReference type="Pfam" id="PF00085"/>
    </source>
</evidence>
<dbReference type="CDD" id="cd02947">
    <property type="entry name" value="TRX_family"/>
    <property type="match status" value="1"/>
</dbReference>
<feature type="compositionally biased region" description="Polar residues" evidence="1">
    <location>
        <begin position="46"/>
        <end position="63"/>
    </location>
</feature>
<organism evidence="3">
    <name type="scientific">Aedes albopictus</name>
    <name type="common">Asian tiger mosquito</name>
    <name type="synonym">Stegomyia albopicta</name>
    <dbReference type="NCBI Taxonomy" id="7160"/>
    <lineage>
        <taxon>Eukaryota</taxon>
        <taxon>Metazoa</taxon>
        <taxon>Ecdysozoa</taxon>
        <taxon>Arthropoda</taxon>
        <taxon>Hexapoda</taxon>
        <taxon>Insecta</taxon>
        <taxon>Pterygota</taxon>
        <taxon>Neoptera</taxon>
        <taxon>Endopterygota</taxon>
        <taxon>Diptera</taxon>
        <taxon>Nematocera</taxon>
        <taxon>Culicoidea</taxon>
        <taxon>Culicidae</taxon>
        <taxon>Culicinae</taxon>
        <taxon>Aedini</taxon>
        <taxon>Aedes</taxon>
        <taxon>Stegomyia</taxon>
    </lineage>
</organism>
<protein>
    <submittedName>
        <fullName evidence="3">Putative thioredoxin</fullName>
    </submittedName>
</protein>
<dbReference type="Gene3D" id="3.40.30.10">
    <property type="entry name" value="Glutaredoxin"/>
    <property type="match status" value="1"/>
</dbReference>
<dbReference type="InterPro" id="IPR013766">
    <property type="entry name" value="Thioredoxin_domain"/>
</dbReference>
<dbReference type="SUPFAM" id="SSF52833">
    <property type="entry name" value="Thioredoxin-like"/>
    <property type="match status" value="1"/>
</dbReference>
<evidence type="ECO:0000256" key="1">
    <source>
        <dbReference type="SAM" id="MobiDB-lite"/>
    </source>
</evidence>
<dbReference type="EMBL" id="GAPW01006358">
    <property type="protein sequence ID" value="JAC07240.1"/>
    <property type="molecule type" value="mRNA"/>
</dbReference>
<name>A0A023EEV9_AEDAL</name>
<feature type="compositionally biased region" description="Polar residues" evidence="1">
    <location>
        <begin position="79"/>
        <end position="107"/>
    </location>
</feature>
<dbReference type="InterPro" id="IPR036249">
    <property type="entry name" value="Thioredoxin-like_sf"/>
</dbReference>
<accession>A0A023EEV9</accession>